<protein>
    <submittedName>
        <fullName evidence="1">Uncharacterized protein</fullName>
    </submittedName>
</protein>
<name>A0ABP2DLT9_9PAST</name>
<organism evidence="1 2">
    <name type="scientific">Actinobacillus minor 202</name>
    <dbReference type="NCBI Taxonomy" id="591023"/>
    <lineage>
        <taxon>Bacteria</taxon>
        <taxon>Pseudomonadati</taxon>
        <taxon>Pseudomonadota</taxon>
        <taxon>Gammaproteobacteria</taxon>
        <taxon>Pasteurellales</taxon>
        <taxon>Pasteurellaceae</taxon>
        <taxon>Actinobacillus</taxon>
    </lineage>
</organism>
<evidence type="ECO:0000313" key="1">
    <source>
        <dbReference type="EMBL" id="EEF15777.1"/>
    </source>
</evidence>
<evidence type="ECO:0000313" key="2">
    <source>
        <dbReference type="Proteomes" id="UP000003394"/>
    </source>
</evidence>
<dbReference type="Proteomes" id="UP000003394">
    <property type="component" value="Unassembled WGS sequence"/>
</dbReference>
<reference evidence="1 2" key="1">
    <citation type="journal article" date="2010" name="Vet. Microbiol.">
        <title>Production of haemolysins by strains of the Actinobacillus minor/porcitonsillarum complex.</title>
        <authorList>
            <person name="Arya G."/>
            <person name="Niven D.F."/>
        </authorList>
    </citation>
    <scope>NUCLEOTIDE SEQUENCE [LARGE SCALE GENOMIC DNA]</scope>
    <source>
        <strain evidence="2">strain 202</strain>
    </source>
</reference>
<keyword evidence="2" id="KW-1185">Reference proteome</keyword>
<sequence length="246" mass="28682">MDIENFWDVGPHDAIPVEESMDSFIKGQSGVKISEIFNKTPVFNNADYWFEKEKIIIELKEIETEFLHSKSAQEQFLTLLERLKNNELDMSSFHSEYIRIARPPLGRILKKANKQIKETKEYFGMPEIKGCVVIVNDGFTSVAHNLVIGLLCSHLDGSYKSIDSLIYLTINRYVEIQGSDEPKLIWTPIYRDEKDDYLVDFVNQLGKKWFDFLEEKLGPFTSRISTDEYDILRNSHSILLPLEERY</sequence>
<gene>
    <name evidence="1" type="ORF">AM202_0461</name>
</gene>
<dbReference type="RefSeq" id="WP_005818398.1">
    <property type="nucleotide sequence ID" value="NZ_ACFT01000017.1"/>
</dbReference>
<comment type="caution">
    <text evidence="1">The sequence shown here is derived from an EMBL/GenBank/DDBJ whole genome shotgun (WGS) entry which is preliminary data.</text>
</comment>
<dbReference type="EMBL" id="ACFT01000017">
    <property type="protein sequence ID" value="EEF15777.1"/>
    <property type="molecule type" value="Genomic_DNA"/>
</dbReference>
<proteinExistence type="predicted"/>
<accession>A0ABP2DLT9</accession>